<accession>A0A9J6CD75</accession>
<name>A0A9J6CD75_POLVA</name>
<dbReference type="OrthoDB" id="10410166at2759"/>
<evidence type="ECO:0000313" key="2">
    <source>
        <dbReference type="Proteomes" id="UP001107558"/>
    </source>
</evidence>
<dbReference type="EMBL" id="JADBJN010000001">
    <property type="protein sequence ID" value="KAG5679919.1"/>
    <property type="molecule type" value="Genomic_DNA"/>
</dbReference>
<sequence length="97" mass="11299">MTNYYVLNKPFIINAFYFCPQLVTNISDYEGDLSYMDDDDIDEVTYTNSNQNHKSLTCTSITSISEDRRSISTLNQQEFGEIIKDEDGQFQFKDQIN</sequence>
<reference evidence="1" key="1">
    <citation type="submission" date="2021-03" db="EMBL/GenBank/DDBJ databases">
        <title>Chromosome level genome of the anhydrobiotic midge Polypedilum vanderplanki.</title>
        <authorList>
            <person name="Yoshida Y."/>
            <person name="Kikawada T."/>
            <person name="Gusev O."/>
        </authorList>
    </citation>
    <scope>NUCLEOTIDE SEQUENCE</scope>
    <source>
        <strain evidence="1">NIAS01</strain>
        <tissue evidence="1">Whole body or cell culture</tissue>
    </source>
</reference>
<proteinExistence type="predicted"/>
<dbReference type="Proteomes" id="UP001107558">
    <property type="component" value="Chromosome 1"/>
</dbReference>
<keyword evidence="2" id="KW-1185">Reference proteome</keyword>
<gene>
    <name evidence="1" type="ORF">PVAND_009455</name>
</gene>
<comment type="caution">
    <text evidence="1">The sequence shown here is derived from an EMBL/GenBank/DDBJ whole genome shotgun (WGS) entry which is preliminary data.</text>
</comment>
<dbReference type="AlphaFoldDB" id="A0A9J6CD75"/>
<evidence type="ECO:0000313" key="1">
    <source>
        <dbReference type="EMBL" id="KAG5679919.1"/>
    </source>
</evidence>
<organism evidence="1 2">
    <name type="scientific">Polypedilum vanderplanki</name>
    <name type="common">Sleeping chironomid midge</name>
    <dbReference type="NCBI Taxonomy" id="319348"/>
    <lineage>
        <taxon>Eukaryota</taxon>
        <taxon>Metazoa</taxon>
        <taxon>Ecdysozoa</taxon>
        <taxon>Arthropoda</taxon>
        <taxon>Hexapoda</taxon>
        <taxon>Insecta</taxon>
        <taxon>Pterygota</taxon>
        <taxon>Neoptera</taxon>
        <taxon>Endopterygota</taxon>
        <taxon>Diptera</taxon>
        <taxon>Nematocera</taxon>
        <taxon>Chironomoidea</taxon>
        <taxon>Chironomidae</taxon>
        <taxon>Chironominae</taxon>
        <taxon>Polypedilum</taxon>
        <taxon>Polypedilum</taxon>
    </lineage>
</organism>
<protein>
    <submittedName>
        <fullName evidence="1">Uncharacterized protein</fullName>
    </submittedName>
</protein>